<dbReference type="InterPro" id="IPR025875">
    <property type="entry name" value="Leu-rich_rpt_4"/>
</dbReference>
<proteinExistence type="predicted"/>
<dbReference type="InterPro" id="IPR050836">
    <property type="entry name" value="SDS22/Internalin_LRR"/>
</dbReference>
<dbReference type="Gene3D" id="3.80.10.10">
    <property type="entry name" value="Ribonuclease Inhibitor"/>
    <property type="match status" value="1"/>
</dbReference>
<keyword evidence="2" id="KW-0677">Repeat</keyword>
<dbReference type="EMBL" id="JACIFF010000011">
    <property type="protein sequence ID" value="MBB4080957.1"/>
    <property type="molecule type" value="Genomic_DNA"/>
</dbReference>
<dbReference type="SUPFAM" id="SSF52075">
    <property type="entry name" value="Outer arm dynein light chain 1"/>
    <property type="match status" value="1"/>
</dbReference>
<dbReference type="SMART" id="SM00369">
    <property type="entry name" value="LRR_TYP"/>
    <property type="match status" value="2"/>
</dbReference>
<organism evidence="3 4">
    <name type="scientific">Neolewinella aquimaris</name>
    <dbReference type="NCBI Taxonomy" id="1835722"/>
    <lineage>
        <taxon>Bacteria</taxon>
        <taxon>Pseudomonadati</taxon>
        <taxon>Bacteroidota</taxon>
        <taxon>Saprospiria</taxon>
        <taxon>Saprospirales</taxon>
        <taxon>Lewinellaceae</taxon>
        <taxon>Neolewinella</taxon>
    </lineage>
</organism>
<dbReference type="PANTHER" id="PTHR46652">
    <property type="entry name" value="LEUCINE-RICH REPEAT AND IQ DOMAIN-CONTAINING PROTEIN 1-RELATED"/>
    <property type="match status" value="1"/>
</dbReference>
<dbReference type="SMART" id="SM00365">
    <property type="entry name" value="LRR_SD22"/>
    <property type="match status" value="3"/>
</dbReference>
<dbReference type="Pfam" id="PF12799">
    <property type="entry name" value="LRR_4"/>
    <property type="match status" value="1"/>
</dbReference>
<accession>A0A840EBX6</accession>
<sequence>MQSGTDPRAWWTALETQWQRVFRETYLNLPPGDGTPTDAELESLLSAQVLRCAGPTAPYPNTSVVLTNLSGLAELQELTFVSVTDSHIRDLAELARHRNLRSLFVQDNQLTSLSGIEALTELESLYAQNNQLSSLEPIRALTKLHTLYVSGNQLTSISGLTPDHGDTLRNCYILPNEHLPNREIIKLQQKVGLLPKRG</sequence>
<evidence type="ECO:0000256" key="1">
    <source>
        <dbReference type="ARBA" id="ARBA00022614"/>
    </source>
</evidence>
<comment type="caution">
    <text evidence="3">The sequence shown here is derived from an EMBL/GenBank/DDBJ whole genome shotgun (WGS) entry which is preliminary data.</text>
</comment>
<protein>
    <submittedName>
        <fullName evidence="3">Leucine-rich repeat (LRR) protein</fullName>
    </submittedName>
</protein>
<gene>
    <name evidence="3" type="ORF">GGR28_003598</name>
</gene>
<dbReference type="InterPro" id="IPR003591">
    <property type="entry name" value="Leu-rich_rpt_typical-subtyp"/>
</dbReference>
<dbReference type="Proteomes" id="UP000576209">
    <property type="component" value="Unassembled WGS sequence"/>
</dbReference>
<dbReference type="AlphaFoldDB" id="A0A840EBX6"/>
<evidence type="ECO:0000313" key="4">
    <source>
        <dbReference type="Proteomes" id="UP000576209"/>
    </source>
</evidence>
<evidence type="ECO:0000313" key="3">
    <source>
        <dbReference type="EMBL" id="MBB4080957.1"/>
    </source>
</evidence>
<keyword evidence="4" id="KW-1185">Reference proteome</keyword>
<reference evidence="3 4" key="1">
    <citation type="submission" date="2020-08" db="EMBL/GenBank/DDBJ databases">
        <title>Genomic Encyclopedia of Type Strains, Phase IV (KMG-IV): sequencing the most valuable type-strain genomes for metagenomic binning, comparative biology and taxonomic classification.</title>
        <authorList>
            <person name="Goeker M."/>
        </authorList>
    </citation>
    <scope>NUCLEOTIDE SEQUENCE [LARGE SCALE GENOMIC DNA]</scope>
    <source>
        <strain evidence="3 4">DSM 105137</strain>
    </source>
</reference>
<dbReference type="PANTHER" id="PTHR46652:SF3">
    <property type="entry name" value="LEUCINE-RICH REPEAT-CONTAINING PROTEIN 9"/>
    <property type="match status" value="1"/>
</dbReference>
<name>A0A840EBX6_9BACT</name>
<evidence type="ECO:0000256" key="2">
    <source>
        <dbReference type="ARBA" id="ARBA00022737"/>
    </source>
</evidence>
<dbReference type="InterPro" id="IPR032675">
    <property type="entry name" value="LRR_dom_sf"/>
</dbReference>
<dbReference type="RefSeq" id="WP_183497185.1">
    <property type="nucleotide sequence ID" value="NZ_JACIFF010000011.1"/>
</dbReference>
<keyword evidence="1" id="KW-0433">Leucine-rich repeat</keyword>
<dbReference type="PROSITE" id="PS51450">
    <property type="entry name" value="LRR"/>
    <property type="match status" value="3"/>
</dbReference>
<dbReference type="InterPro" id="IPR001611">
    <property type="entry name" value="Leu-rich_rpt"/>
</dbReference>